<dbReference type="InterPro" id="IPR017937">
    <property type="entry name" value="Thioredoxin_CS"/>
</dbReference>
<dbReference type="Pfam" id="PF00085">
    <property type="entry name" value="Thioredoxin"/>
    <property type="match status" value="2"/>
</dbReference>
<dbReference type="InterPro" id="IPR052250">
    <property type="entry name" value="PDI_TMX3"/>
</dbReference>
<feature type="chain" id="PRO_5008077814" evidence="7">
    <location>
        <begin position="27"/>
        <end position="608"/>
    </location>
</feature>
<evidence type="ECO:0000256" key="1">
    <source>
        <dbReference type="ARBA" id="ARBA00004389"/>
    </source>
</evidence>
<comment type="subcellular location">
    <subcellularLocation>
        <location evidence="1">Endoplasmic reticulum membrane</location>
        <topology evidence="1">Single-pass membrane protein</topology>
    </subcellularLocation>
</comment>
<dbReference type="VEuPathDB" id="FungiDB:BDEG_25846"/>
<keyword evidence="9" id="KW-0413">Isomerase</keyword>
<dbReference type="Pfam" id="PF13848">
    <property type="entry name" value="Thioredoxin_6"/>
    <property type="match status" value="1"/>
</dbReference>
<sequence length="608" mass="68365">MPFNRLSLPCLLLALIASLFIHAAQAGGKIPKAVTEAYLRAEKEILHLEQSSFQTKIQKGNWMIFYGATWCGHCQKFTPTWLELQKKVETDFKDSNFHVGKVECTLNADLCEQIAGFPTVYYYQDGKRVGDEVVDQELPDLLKFVKSHAWDKSGQPGLANLKDAELNAGKPNIALDQSPMEVLHAYAEQEIHPGADVNPTGLVTHMTRGTFASLTAERSWFVMFHAPWCGHCKTLAPIWDQVAEELKGQVDIGKVNCDEEKDLMKRFNIKGFPTLVLINEPNAPIVYKGSRRLEDIKKFVLDSITRPSFLPVTAKEIPDIISKEEVAFYFAYDANVTDYIPFRMFQSVAKTVKPFAKLYVSPEVQAFKILHAEEGKPVLIAVRDGGLDSSVYPGEFAGDGSTRTMLREWIMQERFPLVTKLDTATQADILESNRFVALALVNPDTPDGKGALDHFKNSAKHWKNIAAAEKRNRVKFAWIDAKMYADYVFSVYSVKPMDLPVFIIANPAMEQYYNEFADGKKYDSFAHVVVHDSINEVLDGKGKAKTNQGTFSRSAKWVNRQFVRTVIFVTNNIIVTVLIMGGCIMSLTYYAMNRKGGYQSVSSISKQE</sequence>
<evidence type="ECO:0000256" key="2">
    <source>
        <dbReference type="ARBA" id="ARBA00022692"/>
    </source>
</evidence>
<dbReference type="PROSITE" id="PS51352">
    <property type="entry name" value="THIOREDOXIN_2"/>
    <property type="match status" value="2"/>
</dbReference>
<reference evidence="9 10" key="2">
    <citation type="submission" date="2016-05" db="EMBL/GenBank/DDBJ databases">
        <title>Lineage-specific infection strategies underlie the spectrum of fungal disease in amphibians.</title>
        <authorList>
            <person name="Cuomo C.A."/>
            <person name="Farrer R.A."/>
            <person name="James T."/>
            <person name="Longcore J."/>
            <person name="Birren B."/>
        </authorList>
    </citation>
    <scope>NUCLEOTIDE SEQUENCE [LARGE SCALE GENOMIC DNA]</scope>
    <source>
        <strain evidence="9 10">JEL423</strain>
    </source>
</reference>
<feature type="domain" description="Thioredoxin" evidence="8">
    <location>
        <begin position="172"/>
        <end position="306"/>
    </location>
</feature>
<keyword evidence="2 6" id="KW-0812">Transmembrane</keyword>
<feature type="domain" description="Thioredoxin" evidence="8">
    <location>
        <begin position="24"/>
        <end position="150"/>
    </location>
</feature>
<dbReference type="OrthoDB" id="427280at2759"/>
<evidence type="ECO:0000256" key="3">
    <source>
        <dbReference type="ARBA" id="ARBA00022989"/>
    </source>
</evidence>
<dbReference type="CDD" id="cd02961">
    <property type="entry name" value="PDI_a_family"/>
    <property type="match status" value="1"/>
</dbReference>
<keyword evidence="7" id="KW-0732">Signal</keyword>
<dbReference type="InterPro" id="IPR013766">
    <property type="entry name" value="Thioredoxin_domain"/>
</dbReference>
<dbReference type="PANTHER" id="PTHR46426">
    <property type="entry name" value="PROTEIN DISULFIDE-ISOMERASE TMX3"/>
    <property type="match status" value="1"/>
</dbReference>
<dbReference type="AlphaFoldDB" id="A0A177WRE8"/>
<protein>
    <submittedName>
        <fullName evidence="9">Protein disulfide-isomerase domain</fullName>
    </submittedName>
</protein>
<evidence type="ECO:0000256" key="7">
    <source>
        <dbReference type="SAM" id="SignalP"/>
    </source>
</evidence>
<dbReference type="Gene3D" id="3.40.30.10">
    <property type="entry name" value="Glutaredoxin"/>
    <property type="match status" value="3"/>
</dbReference>
<dbReference type="PANTHER" id="PTHR46426:SF1">
    <property type="entry name" value="PROTEIN DISULFIDE-ISOMERASE TMX3"/>
    <property type="match status" value="1"/>
</dbReference>
<dbReference type="eggNOG" id="KOG0191">
    <property type="taxonomic scope" value="Eukaryota"/>
</dbReference>
<accession>A0A177WRE8</accession>
<evidence type="ECO:0000256" key="6">
    <source>
        <dbReference type="SAM" id="Phobius"/>
    </source>
</evidence>
<dbReference type="GO" id="GO:0016853">
    <property type="term" value="F:isomerase activity"/>
    <property type="evidence" value="ECO:0007669"/>
    <property type="project" value="UniProtKB-KW"/>
</dbReference>
<evidence type="ECO:0000313" key="10">
    <source>
        <dbReference type="Proteomes" id="UP000077115"/>
    </source>
</evidence>
<feature type="signal peptide" evidence="7">
    <location>
        <begin position="1"/>
        <end position="26"/>
    </location>
</feature>
<proteinExistence type="predicted"/>
<dbReference type="PROSITE" id="PS00194">
    <property type="entry name" value="THIOREDOXIN_1"/>
    <property type="match status" value="1"/>
</dbReference>
<evidence type="ECO:0000313" key="9">
    <source>
        <dbReference type="EMBL" id="OAJ42396.1"/>
    </source>
</evidence>
<keyword evidence="4 6" id="KW-0472">Membrane</keyword>
<name>A0A177WRE8_BATDL</name>
<comment type="function">
    <text evidence="5">Probable disulfide isomerase, which participates in the folding of proteins containing disulfide bonds. May act as a dithiol oxidase. Acts as a regulator of endoplasmic reticulum-mitochondria contact sites via its ability to regulate redox signals.</text>
</comment>
<organism evidence="9 10">
    <name type="scientific">Batrachochytrium dendrobatidis (strain JEL423)</name>
    <dbReference type="NCBI Taxonomy" id="403673"/>
    <lineage>
        <taxon>Eukaryota</taxon>
        <taxon>Fungi</taxon>
        <taxon>Fungi incertae sedis</taxon>
        <taxon>Chytridiomycota</taxon>
        <taxon>Chytridiomycota incertae sedis</taxon>
        <taxon>Chytridiomycetes</taxon>
        <taxon>Rhizophydiales</taxon>
        <taxon>Rhizophydiales incertae sedis</taxon>
        <taxon>Batrachochytrium</taxon>
    </lineage>
</organism>
<evidence type="ECO:0000259" key="8">
    <source>
        <dbReference type="PROSITE" id="PS51352"/>
    </source>
</evidence>
<evidence type="ECO:0000256" key="4">
    <source>
        <dbReference type="ARBA" id="ARBA00023136"/>
    </source>
</evidence>
<gene>
    <name evidence="9" type="ORF">BDEG_25846</name>
</gene>
<keyword evidence="3 6" id="KW-1133">Transmembrane helix</keyword>
<dbReference type="STRING" id="403673.A0A177WRE8"/>
<reference evidence="9 10" key="1">
    <citation type="submission" date="2006-10" db="EMBL/GenBank/DDBJ databases">
        <title>The Genome Sequence of Batrachochytrium dendrobatidis JEL423.</title>
        <authorList>
            <consortium name="The Broad Institute Genome Sequencing Platform"/>
            <person name="Birren B."/>
            <person name="Lander E."/>
            <person name="Galagan J."/>
            <person name="Cuomo C."/>
            <person name="Devon K."/>
            <person name="Jaffe D."/>
            <person name="Butler J."/>
            <person name="Alvarez P."/>
            <person name="Gnerre S."/>
            <person name="Grabherr M."/>
            <person name="Kleber M."/>
            <person name="Mauceli E."/>
            <person name="Brockman W."/>
            <person name="Young S."/>
            <person name="LaButti K."/>
            <person name="Sykes S."/>
            <person name="DeCaprio D."/>
            <person name="Crawford M."/>
            <person name="Koehrsen M."/>
            <person name="Engels R."/>
            <person name="Montgomery P."/>
            <person name="Pearson M."/>
            <person name="Howarth C."/>
            <person name="Larson L."/>
            <person name="White J."/>
            <person name="O'Leary S."/>
            <person name="Kodira C."/>
            <person name="Zeng Q."/>
            <person name="Yandava C."/>
            <person name="Alvarado L."/>
            <person name="Longcore J."/>
            <person name="James T."/>
        </authorList>
    </citation>
    <scope>NUCLEOTIDE SEQUENCE [LARGE SCALE GENOMIC DNA]</scope>
    <source>
        <strain evidence="9 10">JEL423</strain>
    </source>
</reference>
<evidence type="ECO:0000256" key="5">
    <source>
        <dbReference type="ARBA" id="ARBA00045246"/>
    </source>
</evidence>
<dbReference type="InterPro" id="IPR036249">
    <property type="entry name" value="Thioredoxin-like_sf"/>
</dbReference>
<dbReference type="Proteomes" id="UP000077115">
    <property type="component" value="Unassembled WGS sequence"/>
</dbReference>
<dbReference type="EMBL" id="DS022307">
    <property type="protein sequence ID" value="OAJ42396.1"/>
    <property type="molecule type" value="Genomic_DNA"/>
</dbReference>
<dbReference type="GO" id="GO:0005789">
    <property type="term" value="C:endoplasmic reticulum membrane"/>
    <property type="evidence" value="ECO:0007669"/>
    <property type="project" value="UniProtKB-SubCell"/>
</dbReference>
<feature type="transmembrane region" description="Helical" evidence="6">
    <location>
        <begin position="573"/>
        <end position="592"/>
    </location>
</feature>
<dbReference type="SUPFAM" id="SSF52833">
    <property type="entry name" value="Thioredoxin-like"/>
    <property type="match status" value="3"/>
</dbReference>